<dbReference type="PANTHER" id="PTHR23501">
    <property type="entry name" value="MAJOR FACILITATOR SUPERFAMILY"/>
    <property type="match status" value="1"/>
</dbReference>
<evidence type="ECO:0000256" key="4">
    <source>
        <dbReference type="ARBA" id="ARBA00022692"/>
    </source>
</evidence>
<dbReference type="InterPro" id="IPR020846">
    <property type="entry name" value="MFS_dom"/>
</dbReference>
<dbReference type="GO" id="GO:0022857">
    <property type="term" value="F:transmembrane transporter activity"/>
    <property type="evidence" value="ECO:0007669"/>
    <property type="project" value="InterPro"/>
</dbReference>
<reference evidence="9 10" key="1">
    <citation type="submission" date="2018-05" db="EMBL/GenBank/DDBJ databases">
        <title>Zavarzinia sp. HR-AS.</title>
        <authorList>
            <person name="Lee Y."/>
            <person name="Jeon C.O."/>
        </authorList>
    </citation>
    <scope>NUCLEOTIDE SEQUENCE [LARGE SCALE GENOMIC DNA]</scope>
    <source>
        <strain evidence="9 10">HR-AS</strain>
    </source>
</reference>
<dbReference type="OrthoDB" id="9771737at2"/>
<keyword evidence="5 7" id="KW-1133">Transmembrane helix</keyword>
<feature type="transmembrane region" description="Helical" evidence="7">
    <location>
        <begin position="112"/>
        <end position="130"/>
    </location>
</feature>
<comment type="subcellular location">
    <subcellularLocation>
        <location evidence="1">Cell membrane</location>
        <topology evidence="1">Multi-pass membrane protein</topology>
    </subcellularLocation>
</comment>
<keyword evidence="3" id="KW-1003">Cell membrane</keyword>
<protein>
    <submittedName>
        <fullName evidence="9">MFS transporter</fullName>
    </submittedName>
</protein>
<dbReference type="Pfam" id="PF07690">
    <property type="entry name" value="MFS_1"/>
    <property type="match status" value="1"/>
</dbReference>
<dbReference type="PRINTS" id="PR01035">
    <property type="entry name" value="TCRTETA"/>
</dbReference>
<name>A0A317E4A5_9PROT</name>
<dbReference type="InterPro" id="IPR011701">
    <property type="entry name" value="MFS"/>
</dbReference>
<feature type="transmembrane region" description="Helical" evidence="7">
    <location>
        <begin position="200"/>
        <end position="221"/>
    </location>
</feature>
<feature type="transmembrane region" description="Helical" evidence="7">
    <location>
        <begin position="362"/>
        <end position="385"/>
    </location>
</feature>
<dbReference type="Gene3D" id="1.20.1250.20">
    <property type="entry name" value="MFS general substrate transporter like domains"/>
    <property type="match status" value="1"/>
</dbReference>
<feature type="transmembrane region" description="Helical" evidence="7">
    <location>
        <begin position="12"/>
        <end position="37"/>
    </location>
</feature>
<proteinExistence type="predicted"/>
<feature type="transmembrane region" description="Helical" evidence="7">
    <location>
        <begin position="445"/>
        <end position="468"/>
    </location>
</feature>
<feature type="transmembrane region" description="Helical" evidence="7">
    <location>
        <begin position="233"/>
        <end position="252"/>
    </location>
</feature>
<dbReference type="CDD" id="cd17502">
    <property type="entry name" value="MFS_Azr1_MDR_like"/>
    <property type="match status" value="1"/>
</dbReference>
<dbReference type="InterPro" id="IPR001958">
    <property type="entry name" value="Tet-R_TetA/multi-R_MdtG-like"/>
</dbReference>
<comment type="caution">
    <text evidence="9">The sequence shown here is derived from an EMBL/GenBank/DDBJ whole genome shotgun (WGS) entry which is preliminary data.</text>
</comment>
<feature type="transmembrane region" description="Helical" evidence="7">
    <location>
        <begin position="406"/>
        <end position="425"/>
    </location>
</feature>
<dbReference type="AlphaFoldDB" id="A0A317E4A5"/>
<keyword evidence="6 7" id="KW-0472">Membrane</keyword>
<dbReference type="InterPro" id="IPR036259">
    <property type="entry name" value="MFS_trans_sf"/>
</dbReference>
<evidence type="ECO:0000256" key="1">
    <source>
        <dbReference type="ARBA" id="ARBA00004651"/>
    </source>
</evidence>
<dbReference type="EMBL" id="QGLE01000007">
    <property type="protein sequence ID" value="PWR21412.1"/>
    <property type="molecule type" value="Genomic_DNA"/>
</dbReference>
<evidence type="ECO:0000256" key="7">
    <source>
        <dbReference type="SAM" id="Phobius"/>
    </source>
</evidence>
<dbReference type="PROSITE" id="PS50850">
    <property type="entry name" value="MFS"/>
    <property type="match status" value="1"/>
</dbReference>
<evidence type="ECO:0000256" key="6">
    <source>
        <dbReference type="ARBA" id="ARBA00023136"/>
    </source>
</evidence>
<dbReference type="FunFam" id="1.20.1720.10:FF:000004">
    <property type="entry name" value="EmrB/QacA family drug resistance transporter"/>
    <property type="match status" value="1"/>
</dbReference>
<feature type="transmembrane region" description="Helical" evidence="7">
    <location>
        <begin position="335"/>
        <end position="356"/>
    </location>
</feature>
<evidence type="ECO:0000313" key="10">
    <source>
        <dbReference type="Proteomes" id="UP000245461"/>
    </source>
</evidence>
<evidence type="ECO:0000259" key="8">
    <source>
        <dbReference type="PROSITE" id="PS50850"/>
    </source>
</evidence>
<organism evidence="9 10">
    <name type="scientific">Zavarzinia aquatilis</name>
    <dbReference type="NCBI Taxonomy" id="2211142"/>
    <lineage>
        <taxon>Bacteria</taxon>
        <taxon>Pseudomonadati</taxon>
        <taxon>Pseudomonadota</taxon>
        <taxon>Alphaproteobacteria</taxon>
        <taxon>Rhodospirillales</taxon>
        <taxon>Zavarziniaceae</taxon>
        <taxon>Zavarzinia</taxon>
    </lineage>
</organism>
<feature type="transmembrane region" description="Helical" evidence="7">
    <location>
        <begin position="168"/>
        <end position="188"/>
    </location>
</feature>
<accession>A0A317E4A5</accession>
<sequence>MENPPALGHRDIRRIIIGIMLAMFLGALDQTIVATAMPSIGRDLGNASALSWVITAYLLASTAVTPLYGKLSDSYGRRRMMLIAIAVFVAGSLGCALAPDIVTLVVMRGVQGLGGGGLISLAQTIIADIVSPRERARYQGYIAGMFSVASVGGPVLGGVLSQHLHWSVIFWINLPMGLAALVMTDRVLRLLPRHDRHHRLDLPGAVLMVLAALSLLLALTWGGVSYPWTSAPILGVLGASVLLWSGFVWRTVTAEQPFLPVSILVNPVVRNAVAAAFFTMGSMIGLCMFIPIYLEVMRGQAAGSSGLMLIAFVGTVPIGALIAGRAMARLRHYKLPSLIGLPVSALMIAILALWPAEVSATGILAVMAVAGIGIGCVLPVTTVSLQNAVPIGQMGTATGAMNFFRALGSALLVAGFSALFFAGLGDGVSGVPMELLAGHLGDRGAGLAPVFSHVFAAASLCLACGWGFMLNMEEKPLRTSVEAKPAE</sequence>
<gene>
    <name evidence="9" type="ORF">DKG74_13340</name>
</gene>
<evidence type="ECO:0000256" key="3">
    <source>
        <dbReference type="ARBA" id="ARBA00022475"/>
    </source>
</evidence>
<dbReference type="GO" id="GO:0005886">
    <property type="term" value="C:plasma membrane"/>
    <property type="evidence" value="ECO:0007669"/>
    <property type="project" value="UniProtKB-SubCell"/>
</dbReference>
<evidence type="ECO:0000256" key="2">
    <source>
        <dbReference type="ARBA" id="ARBA00022448"/>
    </source>
</evidence>
<feature type="transmembrane region" description="Helical" evidence="7">
    <location>
        <begin position="81"/>
        <end position="106"/>
    </location>
</feature>
<feature type="transmembrane region" description="Helical" evidence="7">
    <location>
        <begin position="49"/>
        <end position="69"/>
    </location>
</feature>
<evidence type="ECO:0000256" key="5">
    <source>
        <dbReference type="ARBA" id="ARBA00022989"/>
    </source>
</evidence>
<dbReference type="Gene3D" id="1.20.1720.10">
    <property type="entry name" value="Multidrug resistance protein D"/>
    <property type="match status" value="1"/>
</dbReference>
<dbReference type="PANTHER" id="PTHR23501:SF197">
    <property type="entry name" value="COMD"/>
    <property type="match status" value="1"/>
</dbReference>
<keyword evidence="10" id="KW-1185">Reference proteome</keyword>
<feature type="transmembrane region" description="Helical" evidence="7">
    <location>
        <begin position="142"/>
        <end position="162"/>
    </location>
</feature>
<evidence type="ECO:0000313" key="9">
    <source>
        <dbReference type="EMBL" id="PWR21412.1"/>
    </source>
</evidence>
<feature type="transmembrane region" description="Helical" evidence="7">
    <location>
        <begin position="306"/>
        <end position="323"/>
    </location>
</feature>
<dbReference type="RefSeq" id="WP_109906590.1">
    <property type="nucleotide sequence ID" value="NZ_QGLE01000007.1"/>
</dbReference>
<keyword evidence="2" id="KW-0813">Transport</keyword>
<feature type="domain" description="Major facilitator superfamily (MFS) profile" evidence="8">
    <location>
        <begin position="15"/>
        <end position="475"/>
    </location>
</feature>
<dbReference type="Proteomes" id="UP000245461">
    <property type="component" value="Unassembled WGS sequence"/>
</dbReference>
<feature type="transmembrane region" description="Helical" evidence="7">
    <location>
        <begin position="273"/>
        <end position="294"/>
    </location>
</feature>
<keyword evidence="4 7" id="KW-0812">Transmembrane</keyword>
<dbReference type="SUPFAM" id="SSF103473">
    <property type="entry name" value="MFS general substrate transporter"/>
    <property type="match status" value="1"/>
</dbReference>